<name>A0A6A7BX23_9PEZI</name>
<evidence type="ECO:0000256" key="1">
    <source>
        <dbReference type="ARBA" id="ARBA00004123"/>
    </source>
</evidence>
<dbReference type="InterPro" id="IPR012337">
    <property type="entry name" value="RNaseH-like_sf"/>
</dbReference>
<dbReference type="GO" id="GO:0003676">
    <property type="term" value="F:nucleic acid binding"/>
    <property type="evidence" value="ECO:0007669"/>
    <property type="project" value="InterPro"/>
</dbReference>
<evidence type="ECO:0000259" key="8">
    <source>
        <dbReference type="SMART" id="SM00479"/>
    </source>
</evidence>
<dbReference type="FunFam" id="3.30.420.10:FF:000019">
    <property type="entry name" value="RNA exonuclease NEF-sp"/>
    <property type="match status" value="1"/>
</dbReference>
<feature type="region of interest" description="Disordered" evidence="7">
    <location>
        <begin position="1"/>
        <end position="30"/>
    </location>
</feature>
<dbReference type="InterPro" id="IPR013520">
    <property type="entry name" value="Ribonucl_H"/>
</dbReference>
<reference evidence="9" key="1">
    <citation type="journal article" date="2020" name="Stud. Mycol.">
        <title>101 Dothideomycetes genomes: a test case for predicting lifestyles and emergence of pathogens.</title>
        <authorList>
            <person name="Haridas S."/>
            <person name="Albert R."/>
            <person name="Binder M."/>
            <person name="Bloem J."/>
            <person name="Labutti K."/>
            <person name="Salamov A."/>
            <person name="Andreopoulos B."/>
            <person name="Baker S."/>
            <person name="Barry K."/>
            <person name="Bills G."/>
            <person name="Bluhm B."/>
            <person name="Cannon C."/>
            <person name="Castanera R."/>
            <person name="Culley D."/>
            <person name="Daum C."/>
            <person name="Ezra D."/>
            <person name="Gonzalez J."/>
            <person name="Henrissat B."/>
            <person name="Kuo A."/>
            <person name="Liang C."/>
            <person name="Lipzen A."/>
            <person name="Lutzoni F."/>
            <person name="Magnuson J."/>
            <person name="Mondo S."/>
            <person name="Nolan M."/>
            <person name="Ohm R."/>
            <person name="Pangilinan J."/>
            <person name="Park H.-J."/>
            <person name="Ramirez L."/>
            <person name="Alfaro M."/>
            <person name="Sun H."/>
            <person name="Tritt A."/>
            <person name="Yoshinaga Y."/>
            <person name="Zwiers L.-H."/>
            <person name="Turgeon B."/>
            <person name="Goodwin S."/>
            <person name="Spatafora J."/>
            <person name="Crous P."/>
            <person name="Grigoriev I."/>
        </authorList>
    </citation>
    <scope>NUCLEOTIDE SEQUENCE</scope>
    <source>
        <strain evidence="9">CBS 480.64</strain>
    </source>
</reference>
<evidence type="ECO:0000256" key="3">
    <source>
        <dbReference type="ARBA" id="ARBA00022722"/>
    </source>
</evidence>
<dbReference type="PANTHER" id="PTHR12801:SF115">
    <property type="entry name" value="FI18136P1-RELATED"/>
    <property type="match status" value="1"/>
</dbReference>
<dbReference type="InterPro" id="IPR047021">
    <property type="entry name" value="REXO1/3/4-like"/>
</dbReference>
<sequence length="658" mass="72420">MAGTSPEDGHEAGPNRKRRRKKSSTAAKHDNYPAFIHSPNARLKTYVKLSDLQNVVLYLLADGVAPQWIAVKNHQAIRKVVVLMVPGLEPGMFSGQVSLQNENEAIAQPGSDPANPAADADGFITVKRKKGSASPDDYYPKKLNGLALSKPLKPLADLFEHVWPVRAAGDSNHGRIHSPLASMLTTLRFNPKDKKRGSKAPSLPDKKSVRTPITEFIATTDELIQDGYILHPAHYINSVCAARDATLRETLGANAEQGWIDTPNIPNLEAGNVPEEKIQSGSITAGRHVLSIDCEIILSLTRLSVVDWNGKVVLDELVKPAEPITDYLTGYSGITEQTLRNVTTTLADAQAKLLSLLTPQTILLGHSLNSDLEALRITHPFIVDTAMLYPHPMGPPLKSKLKFLAKKYLSRQIQQGHGSTGHDSVEDAKAVLDLVKQKCEKGKEWGMPDANNEPIFQRLARSHRPKRDMNDPSGDTEPRVGAVVDWGDPTRGYGSQARFAIGCQTDAEVVKGVQLAVHGNDTDEVPRGGCDFVWARLRELEAYRGWWNKSKTEDNEAARNKTTDENANTSLADVVARTVGCISEIANSLPACTALMVYTGCGDPRPLAEMLELRQTFRSEYRIKKWDQLSVQWTDVEDQKLRRANETARDGLALMTVR</sequence>
<comment type="similarity">
    <text evidence="2">Belongs to the REXO1/REXO3 family.</text>
</comment>
<dbReference type="GO" id="GO:0004527">
    <property type="term" value="F:exonuclease activity"/>
    <property type="evidence" value="ECO:0007669"/>
    <property type="project" value="UniProtKB-KW"/>
</dbReference>
<dbReference type="EMBL" id="MU005990">
    <property type="protein sequence ID" value="KAF2859622.1"/>
    <property type="molecule type" value="Genomic_DNA"/>
</dbReference>
<evidence type="ECO:0000256" key="2">
    <source>
        <dbReference type="ARBA" id="ARBA00006357"/>
    </source>
</evidence>
<dbReference type="Gene3D" id="3.30.420.10">
    <property type="entry name" value="Ribonuclease H-like superfamily/Ribonuclease H"/>
    <property type="match status" value="1"/>
</dbReference>
<evidence type="ECO:0000313" key="10">
    <source>
        <dbReference type="Proteomes" id="UP000799421"/>
    </source>
</evidence>
<keyword evidence="4" id="KW-0378">Hydrolase</keyword>
<dbReference type="OrthoDB" id="206335at2759"/>
<dbReference type="AlphaFoldDB" id="A0A6A7BX23"/>
<dbReference type="SMART" id="SM00479">
    <property type="entry name" value="EXOIII"/>
    <property type="match status" value="1"/>
</dbReference>
<dbReference type="SUPFAM" id="SSF53098">
    <property type="entry name" value="Ribonuclease H-like"/>
    <property type="match status" value="1"/>
</dbReference>
<protein>
    <recommendedName>
        <fullName evidence="8">Exonuclease domain-containing protein</fullName>
    </recommendedName>
</protein>
<evidence type="ECO:0000256" key="6">
    <source>
        <dbReference type="ARBA" id="ARBA00023242"/>
    </source>
</evidence>
<dbReference type="InterPro" id="IPR034922">
    <property type="entry name" value="REX1-like_exo"/>
</dbReference>
<dbReference type="Pfam" id="PF00929">
    <property type="entry name" value="RNase_T"/>
    <property type="match status" value="1"/>
</dbReference>
<evidence type="ECO:0000256" key="5">
    <source>
        <dbReference type="ARBA" id="ARBA00022839"/>
    </source>
</evidence>
<dbReference type="InterPro" id="IPR036397">
    <property type="entry name" value="RNaseH_sf"/>
</dbReference>
<keyword evidence="3" id="KW-0540">Nuclease</keyword>
<proteinExistence type="inferred from homology"/>
<dbReference type="Proteomes" id="UP000799421">
    <property type="component" value="Unassembled WGS sequence"/>
</dbReference>
<dbReference type="CDD" id="cd06145">
    <property type="entry name" value="REX1_like"/>
    <property type="match status" value="1"/>
</dbReference>
<evidence type="ECO:0000256" key="4">
    <source>
        <dbReference type="ARBA" id="ARBA00022801"/>
    </source>
</evidence>
<evidence type="ECO:0000313" key="9">
    <source>
        <dbReference type="EMBL" id="KAF2859622.1"/>
    </source>
</evidence>
<keyword evidence="6" id="KW-0539">Nucleus</keyword>
<comment type="subcellular location">
    <subcellularLocation>
        <location evidence="1">Nucleus</location>
    </subcellularLocation>
</comment>
<organism evidence="9 10">
    <name type="scientific">Piedraia hortae CBS 480.64</name>
    <dbReference type="NCBI Taxonomy" id="1314780"/>
    <lineage>
        <taxon>Eukaryota</taxon>
        <taxon>Fungi</taxon>
        <taxon>Dikarya</taxon>
        <taxon>Ascomycota</taxon>
        <taxon>Pezizomycotina</taxon>
        <taxon>Dothideomycetes</taxon>
        <taxon>Dothideomycetidae</taxon>
        <taxon>Capnodiales</taxon>
        <taxon>Piedraiaceae</taxon>
        <taxon>Piedraia</taxon>
    </lineage>
</organism>
<feature type="region of interest" description="Disordered" evidence="7">
    <location>
        <begin position="188"/>
        <end position="207"/>
    </location>
</feature>
<keyword evidence="5" id="KW-0269">Exonuclease</keyword>
<gene>
    <name evidence="9" type="ORF">K470DRAFT_300155</name>
</gene>
<keyword evidence="10" id="KW-1185">Reference proteome</keyword>
<dbReference type="PANTHER" id="PTHR12801">
    <property type="entry name" value="RNA EXONUCLEASE REXO1 / RECO3 FAMILY MEMBER-RELATED"/>
    <property type="match status" value="1"/>
</dbReference>
<accession>A0A6A7BX23</accession>
<feature type="domain" description="Exonuclease" evidence="8">
    <location>
        <begin position="288"/>
        <end position="444"/>
    </location>
</feature>
<dbReference type="GO" id="GO:0005634">
    <property type="term" value="C:nucleus"/>
    <property type="evidence" value="ECO:0007669"/>
    <property type="project" value="UniProtKB-SubCell"/>
</dbReference>
<evidence type="ECO:0000256" key="7">
    <source>
        <dbReference type="SAM" id="MobiDB-lite"/>
    </source>
</evidence>